<keyword evidence="1" id="KW-1133">Transmembrane helix</keyword>
<evidence type="ECO:0000313" key="4">
    <source>
        <dbReference type="Proteomes" id="UP001595647"/>
    </source>
</evidence>
<dbReference type="EMBL" id="JBHRTG010000006">
    <property type="protein sequence ID" value="MFC3162903.1"/>
    <property type="molecule type" value="Genomic_DNA"/>
</dbReference>
<keyword evidence="1" id="KW-0812">Transmembrane</keyword>
<feature type="domain" description="TadE-like" evidence="2">
    <location>
        <begin position="17"/>
        <end position="59"/>
    </location>
</feature>
<dbReference type="Proteomes" id="UP001595647">
    <property type="component" value="Unassembled WGS sequence"/>
</dbReference>
<keyword evidence="1" id="KW-0472">Membrane</keyword>
<feature type="transmembrane region" description="Helical" evidence="1">
    <location>
        <begin position="20"/>
        <end position="38"/>
    </location>
</feature>
<evidence type="ECO:0000313" key="3">
    <source>
        <dbReference type="EMBL" id="MFC3162903.1"/>
    </source>
</evidence>
<sequence length="141" mass="15310">MTSVRSRLGRVRQCQSGATAVEFALVGLPLFLLILGVVEFGRAFFLQNDLSYAADVAARQVLIGQVGPNLSETDATAKLDNAVRANFRSGDPALLQVMTARETVNGSDFRVLTLRYPFTFLLPDLVDTPITIGLSRRIPIG</sequence>
<accession>A0ABV7HZL7</accession>
<dbReference type="Pfam" id="PF07811">
    <property type="entry name" value="TadE"/>
    <property type="match status" value="1"/>
</dbReference>
<comment type="caution">
    <text evidence="3">The sequence shown here is derived from an EMBL/GenBank/DDBJ whole genome shotgun (WGS) entry which is preliminary data.</text>
</comment>
<evidence type="ECO:0000259" key="2">
    <source>
        <dbReference type="Pfam" id="PF07811"/>
    </source>
</evidence>
<protein>
    <submittedName>
        <fullName evidence="3">TadE/TadG family type IV pilus assembly protein</fullName>
    </submittedName>
</protein>
<dbReference type="RefSeq" id="WP_182307866.1">
    <property type="nucleotide sequence ID" value="NZ_CP059897.1"/>
</dbReference>
<reference evidence="4" key="1">
    <citation type="journal article" date="2019" name="Int. J. Syst. Evol. Microbiol.">
        <title>The Global Catalogue of Microorganisms (GCM) 10K type strain sequencing project: providing services to taxonomists for standard genome sequencing and annotation.</title>
        <authorList>
            <consortium name="The Broad Institute Genomics Platform"/>
            <consortium name="The Broad Institute Genome Sequencing Center for Infectious Disease"/>
            <person name="Wu L."/>
            <person name="Ma J."/>
        </authorList>
    </citation>
    <scope>NUCLEOTIDE SEQUENCE [LARGE SCALE GENOMIC DNA]</scope>
    <source>
        <strain evidence="4">KCTC 52231</strain>
    </source>
</reference>
<gene>
    <name evidence="3" type="ORF">ACFOHV_06375</name>
</gene>
<evidence type="ECO:0000256" key="1">
    <source>
        <dbReference type="SAM" id="Phobius"/>
    </source>
</evidence>
<keyword evidence="4" id="KW-1185">Reference proteome</keyword>
<proteinExistence type="predicted"/>
<organism evidence="3 4">
    <name type="scientific">Ciceribacter thiooxidans</name>
    <dbReference type="NCBI Taxonomy" id="1969821"/>
    <lineage>
        <taxon>Bacteria</taxon>
        <taxon>Pseudomonadati</taxon>
        <taxon>Pseudomonadota</taxon>
        <taxon>Alphaproteobacteria</taxon>
        <taxon>Hyphomicrobiales</taxon>
        <taxon>Rhizobiaceae</taxon>
        <taxon>Ciceribacter</taxon>
    </lineage>
</organism>
<dbReference type="InterPro" id="IPR012495">
    <property type="entry name" value="TadE-like_dom"/>
</dbReference>
<name>A0ABV7HZL7_9HYPH</name>